<sequence length="311" mass="34301">MPGKLTIGTAPDSWGVWFPSDPEQVSADVFLREVVEAGYEAIELGPYGYLPSDPRELADTLEAHGLSVLAGTVFSHLHRPDSWDSVWKQVTDVAALTKAVGGEHIVVIPDVWRDHKTGANLESCDLTDEQWTALTSGHDELGRRILEEYGLHVQFHSHADSHVGYQPDIERFLESTNPEFVNLCLDTGHVAYYGGDSVELITKYPERIGYVHLKQVNPEIVAEVLDKDLSFPEAVRMGSMIEPPLGVPDMPPVLDALAALNRPISGIIEHDLYPTTPEVPLPIAKRTRTYLQSCSGADIDLGHRVVEVNRG</sequence>
<dbReference type="SUPFAM" id="SSF51658">
    <property type="entry name" value="Xylose isomerase-like"/>
    <property type="match status" value="1"/>
</dbReference>
<evidence type="ECO:0000313" key="3">
    <source>
        <dbReference type="Proteomes" id="UP001500767"/>
    </source>
</evidence>
<dbReference type="InterPro" id="IPR013022">
    <property type="entry name" value="Xyl_isomerase-like_TIM-brl"/>
</dbReference>
<protein>
    <submittedName>
        <fullName evidence="2">Sugar phosphate isomerase/epimerase</fullName>
    </submittedName>
</protein>
<gene>
    <name evidence="2" type="ORF">GCM10022197_28880</name>
</gene>
<keyword evidence="2" id="KW-0413">Isomerase</keyword>
<keyword evidence="3" id="KW-1185">Reference proteome</keyword>
<dbReference type="PANTHER" id="PTHR12110:SF41">
    <property type="entry name" value="INOSOSE DEHYDRATASE"/>
    <property type="match status" value="1"/>
</dbReference>
<dbReference type="InterPro" id="IPR036237">
    <property type="entry name" value="Xyl_isomerase-like_sf"/>
</dbReference>
<dbReference type="PANTHER" id="PTHR12110">
    <property type="entry name" value="HYDROXYPYRUVATE ISOMERASE"/>
    <property type="match status" value="1"/>
</dbReference>
<evidence type="ECO:0000259" key="1">
    <source>
        <dbReference type="Pfam" id="PF01261"/>
    </source>
</evidence>
<dbReference type="Proteomes" id="UP001500767">
    <property type="component" value="Unassembled WGS sequence"/>
</dbReference>
<dbReference type="InterPro" id="IPR050312">
    <property type="entry name" value="IolE/XylAMocC-like"/>
</dbReference>
<organism evidence="2 3">
    <name type="scientific">Microlunatus spumicola</name>
    <dbReference type="NCBI Taxonomy" id="81499"/>
    <lineage>
        <taxon>Bacteria</taxon>
        <taxon>Bacillati</taxon>
        <taxon>Actinomycetota</taxon>
        <taxon>Actinomycetes</taxon>
        <taxon>Propionibacteriales</taxon>
        <taxon>Propionibacteriaceae</taxon>
        <taxon>Microlunatus</taxon>
    </lineage>
</organism>
<comment type="caution">
    <text evidence="2">The sequence shown here is derived from an EMBL/GenBank/DDBJ whole genome shotgun (WGS) entry which is preliminary data.</text>
</comment>
<feature type="domain" description="Xylose isomerase-like TIM barrel" evidence="1">
    <location>
        <begin position="31"/>
        <end position="261"/>
    </location>
</feature>
<dbReference type="Pfam" id="PF01261">
    <property type="entry name" value="AP_endonuc_2"/>
    <property type="match status" value="1"/>
</dbReference>
<reference evidence="3" key="1">
    <citation type="journal article" date="2019" name="Int. J. Syst. Evol. Microbiol.">
        <title>The Global Catalogue of Microorganisms (GCM) 10K type strain sequencing project: providing services to taxonomists for standard genome sequencing and annotation.</title>
        <authorList>
            <consortium name="The Broad Institute Genomics Platform"/>
            <consortium name="The Broad Institute Genome Sequencing Center for Infectious Disease"/>
            <person name="Wu L."/>
            <person name="Ma J."/>
        </authorList>
    </citation>
    <scope>NUCLEOTIDE SEQUENCE [LARGE SCALE GENOMIC DNA]</scope>
    <source>
        <strain evidence="3">JCM 16540</strain>
    </source>
</reference>
<dbReference type="GO" id="GO:0016853">
    <property type="term" value="F:isomerase activity"/>
    <property type="evidence" value="ECO:0007669"/>
    <property type="project" value="UniProtKB-KW"/>
</dbReference>
<dbReference type="EMBL" id="BAAAYR010000004">
    <property type="protein sequence ID" value="GAA3570656.1"/>
    <property type="molecule type" value="Genomic_DNA"/>
</dbReference>
<dbReference type="Gene3D" id="3.20.20.150">
    <property type="entry name" value="Divalent-metal-dependent TIM barrel enzymes"/>
    <property type="match status" value="1"/>
</dbReference>
<name>A0ABP6XQZ7_9ACTN</name>
<dbReference type="RefSeq" id="WP_204913334.1">
    <property type="nucleotide sequence ID" value="NZ_BAAAYR010000004.1"/>
</dbReference>
<evidence type="ECO:0000313" key="2">
    <source>
        <dbReference type="EMBL" id="GAA3570656.1"/>
    </source>
</evidence>
<proteinExistence type="predicted"/>
<accession>A0ABP6XQZ7</accession>